<dbReference type="PANTHER" id="PTHR12149">
    <property type="entry name" value="FRUCTOSAMINE 3 KINASE-RELATED PROTEIN"/>
    <property type="match status" value="1"/>
</dbReference>
<evidence type="ECO:0000313" key="4">
    <source>
        <dbReference type="Proteomes" id="UP000324209"/>
    </source>
</evidence>
<dbReference type="Gene3D" id="3.90.1200.10">
    <property type="match status" value="1"/>
</dbReference>
<accession>A0A5C1QKQ8</accession>
<dbReference type="Proteomes" id="UP000324209">
    <property type="component" value="Chromosome"/>
</dbReference>
<name>A0A5C1QKQ8_9SPIO</name>
<gene>
    <name evidence="3" type="ORF">EXM22_03610</name>
</gene>
<dbReference type="RefSeq" id="WP_149485198.1">
    <property type="nucleotide sequence ID" value="NZ_CP036150.1"/>
</dbReference>
<dbReference type="InterPro" id="IPR016477">
    <property type="entry name" value="Fructo-/Ketosamine-3-kinase"/>
</dbReference>
<keyword evidence="4" id="KW-1185">Reference proteome</keyword>
<protein>
    <submittedName>
        <fullName evidence="3">Fructosamine kinase</fullName>
    </submittedName>
</protein>
<dbReference type="KEGG" id="ock:EXM22_03610"/>
<evidence type="ECO:0000256" key="1">
    <source>
        <dbReference type="ARBA" id="ARBA00009460"/>
    </source>
</evidence>
<dbReference type="InterPro" id="IPR011009">
    <property type="entry name" value="Kinase-like_dom_sf"/>
</dbReference>
<sequence length="298" mass="33383">MKELPLFSSLSKALSSLEGEDKPCVSEHSVSGGCISSTSVLTLSSGRRILMKKNKADVLGMFQAEASGLKELAQTEEGPRVPAVLACGIDESESFLLLEYIEPGEKGENFWEDFGCSLAKLHRNVRSKYCGLAYDNFIGASRQVNSITTGWIEFFRDCRLGFQIKMARENGLIDKKMQTLLNRVMDRLDQILIPCDDEEASLLHGDLWSGNYMCGHDGKAWIFDPAVSFGHREADLAMTELFGGFSSSFYRGYQKEWPLHPGYHERKDLYNLYHMLNHLNLFGGSYAGSVLSLARQYS</sequence>
<dbReference type="SUPFAM" id="SSF56112">
    <property type="entry name" value="Protein kinase-like (PK-like)"/>
    <property type="match status" value="1"/>
</dbReference>
<dbReference type="AlphaFoldDB" id="A0A5C1QKQ8"/>
<dbReference type="Gene3D" id="3.30.200.20">
    <property type="entry name" value="Phosphorylase Kinase, domain 1"/>
    <property type="match status" value="1"/>
</dbReference>
<dbReference type="EMBL" id="CP036150">
    <property type="protein sequence ID" value="QEN07116.1"/>
    <property type="molecule type" value="Genomic_DNA"/>
</dbReference>
<dbReference type="OrthoDB" id="5291879at2"/>
<evidence type="ECO:0000256" key="2">
    <source>
        <dbReference type="PIRNR" id="PIRNR006221"/>
    </source>
</evidence>
<dbReference type="PANTHER" id="PTHR12149:SF8">
    <property type="entry name" value="PROTEIN-RIBULOSAMINE 3-KINASE"/>
    <property type="match status" value="1"/>
</dbReference>
<dbReference type="GO" id="GO:0016301">
    <property type="term" value="F:kinase activity"/>
    <property type="evidence" value="ECO:0007669"/>
    <property type="project" value="UniProtKB-UniRule"/>
</dbReference>
<proteinExistence type="inferred from homology"/>
<comment type="similarity">
    <text evidence="1 2">Belongs to the fructosamine kinase family.</text>
</comment>
<organism evidence="3 4">
    <name type="scientific">Oceanispirochaeta crateris</name>
    <dbReference type="NCBI Taxonomy" id="2518645"/>
    <lineage>
        <taxon>Bacteria</taxon>
        <taxon>Pseudomonadati</taxon>
        <taxon>Spirochaetota</taxon>
        <taxon>Spirochaetia</taxon>
        <taxon>Spirochaetales</taxon>
        <taxon>Spirochaetaceae</taxon>
        <taxon>Oceanispirochaeta</taxon>
    </lineage>
</organism>
<keyword evidence="2 3" id="KW-0418">Kinase</keyword>
<keyword evidence="2" id="KW-0808">Transferase</keyword>
<dbReference type="PIRSF" id="PIRSF006221">
    <property type="entry name" value="Ketosamine-3-kinase"/>
    <property type="match status" value="1"/>
</dbReference>
<reference evidence="3 4" key="1">
    <citation type="submission" date="2019-02" db="EMBL/GenBank/DDBJ databases">
        <title>Complete Genome Sequence and Methylome Analysis of free living Spirochaetas.</title>
        <authorList>
            <person name="Fomenkov A."/>
            <person name="Dubinina G."/>
            <person name="Leshcheva N."/>
            <person name="Mikheeva N."/>
            <person name="Grabovich M."/>
            <person name="Vincze T."/>
            <person name="Roberts R.J."/>
        </authorList>
    </citation>
    <scope>NUCLEOTIDE SEQUENCE [LARGE SCALE GENOMIC DNA]</scope>
    <source>
        <strain evidence="3 4">K2</strain>
    </source>
</reference>
<dbReference type="Pfam" id="PF03881">
    <property type="entry name" value="Fructosamin_kin"/>
    <property type="match status" value="1"/>
</dbReference>
<evidence type="ECO:0000313" key="3">
    <source>
        <dbReference type="EMBL" id="QEN07116.1"/>
    </source>
</evidence>